<feature type="domain" description="RRM Nup35-type" evidence="11">
    <location>
        <begin position="133"/>
        <end position="213"/>
    </location>
</feature>
<evidence type="ECO:0000256" key="9">
    <source>
        <dbReference type="PIRNR" id="PIRNR038119"/>
    </source>
</evidence>
<dbReference type="PANTHER" id="PTHR21527:SF6">
    <property type="entry name" value="NUCLEOPORIN NUP35"/>
    <property type="match status" value="1"/>
</dbReference>
<dbReference type="PANTHER" id="PTHR21527">
    <property type="entry name" value="NUCLEOPORIN NUP35"/>
    <property type="match status" value="1"/>
</dbReference>
<dbReference type="InterPro" id="IPR012677">
    <property type="entry name" value="Nucleotide-bd_a/b_plait_sf"/>
</dbReference>
<evidence type="ECO:0000256" key="8">
    <source>
        <dbReference type="ARBA" id="ARBA00023242"/>
    </source>
</evidence>
<accession>A0ABR4QJJ7</accession>
<dbReference type="EMBL" id="JAKROA010000002">
    <property type="protein sequence ID" value="KAL5109753.1"/>
    <property type="molecule type" value="Genomic_DNA"/>
</dbReference>
<evidence type="ECO:0000256" key="3">
    <source>
        <dbReference type="ARBA" id="ARBA00022448"/>
    </source>
</evidence>
<keyword evidence="4 9" id="KW-0509">mRNA transport</keyword>
<evidence type="ECO:0000256" key="6">
    <source>
        <dbReference type="ARBA" id="ARBA00023010"/>
    </source>
</evidence>
<evidence type="ECO:0000259" key="11">
    <source>
        <dbReference type="PROSITE" id="PS51472"/>
    </source>
</evidence>
<dbReference type="PIRSF" id="PIRSF038119">
    <property type="entry name" value="Nucleoporin_NUP53"/>
    <property type="match status" value="1"/>
</dbReference>
<keyword evidence="7 9" id="KW-0906">Nuclear pore complex</keyword>
<evidence type="ECO:0000256" key="10">
    <source>
        <dbReference type="SAM" id="MobiDB-lite"/>
    </source>
</evidence>
<evidence type="ECO:0000256" key="7">
    <source>
        <dbReference type="ARBA" id="ARBA00023132"/>
    </source>
</evidence>
<feature type="compositionally biased region" description="Polar residues" evidence="10">
    <location>
        <begin position="56"/>
        <end position="65"/>
    </location>
</feature>
<evidence type="ECO:0000256" key="4">
    <source>
        <dbReference type="ARBA" id="ARBA00022816"/>
    </source>
</evidence>
<evidence type="ECO:0000256" key="5">
    <source>
        <dbReference type="ARBA" id="ARBA00022927"/>
    </source>
</evidence>
<dbReference type="Proteomes" id="UP001651158">
    <property type="component" value="Unassembled WGS sequence"/>
</dbReference>
<protein>
    <recommendedName>
        <fullName evidence="9">Nucleoporin NUP53</fullName>
    </recommendedName>
</protein>
<evidence type="ECO:0000256" key="1">
    <source>
        <dbReference type="ARBA" id="ARBA00004567"/>
    </source>
</evidence>
<keyword evidence="6 9" id="KW-0811">Translocation</keyword>
<dbReference type="Pfam" id="PF05172">
    <property type="entry name" value="RRM_Nup35"/>
    <property type="match status" value="1"/>
</dbReference>
<keyword evidence="5 9" id="KW-0653">Protein transport</keyword>
<dbReference type="SUPFAM" id="SSF54928">
    <property type="entry name" value="RNA-binding domain, RBD"/>
    <property type="match status" value="1"/>
</dbReference>
<feature type="region of interest" description="Disordered" evidence="10">
    <location>
        <begin position="259"/>
        <end position="310"/>
    </location>
</feature>
<dbReference type="InterPro" id="IPR017389">
    <property type="entry name" value="Nucleoporin_NUP53"/>
</dbReference>
<keyword evidence="8 9" id="KW-0539">Nucleus</keyword>
<sequence length="348" mass="37218">MGDFQGSSANECHVSPIHKPHTHPSSSQHARVVQPRLSGLKPPSSLDRSVRRHASPPTQSLWSSASRKKVVDPGVCEFSSESTSKNTIPSPCRSVATRSAADASRFSPLFHTPTQVSSLNGSYKEGCLAVPDDESATWITVFGYDPAQANFVLQHFSHLGTIEKYIITNGGNWMNIKYANKIQARCALNKNGRVLAGKFMIGVRRCSDLSALNSSEAIIPNSSDFASDVGVTDVGDNSVSASHVQGLFKSPALKFDSPLPRGGTQTVATTESLGPFNRSSRDGLNSPGPLRSGSGLTRHGSMRPLVAPYVPPPRVQVTRASHNQSFRAGTSSSSGLLSKALNYVFGWN</sequence>
<feature type="compositionally biased region" description="Polar residues" evidence="10">
    <location>
        <begin position="263"/>
        <end position="272"/>
    </location>
</feature>
<dbReference type="InterPro" id="IPR007846">
    <property type="entry name" value="RRM_NUP35_dom"/>
</dbReference>
<comment type="caution">
    <text evidence="12">The sequence shown here is derived from an EMBL/GenBank/DDBJ whole genome shotgun (WGS) entry which is preliminary data.</text>
</comment>
<comment type="function">
    <text evidence="9">Functions as a component of the nuclear pore complex (NPC).</text>
</comment>
<dbReference type="InterPro" id="IPR035979">
    <property type="entry name" value="RBD_domain_sf"/>
</dbReference>
<dbReference type="Gene3D" id="3.30.70.330">
    <property type="match status" value="1"/>
</dbReference>
<reference evidence="12 13" key="1">
    <citation type="journal article" date="2022" name="Front. Cell. Infect. Microbiol.">
        <title>The Genomes of Two Strains of Taenia crassiceps the Animal Model for the Study of Human Cysticercosis.</title>
        <authorList>
            <person name="Bobes R.J."/>
            <person name="Estrada K."/>
            <person name="Rios-Valencia D.G."/>
            <person name="Calderon-Gallegos A."/>
            <person name="de la Torre P."/>
            <person name="Carrero J.C."/>
            <person name="Sanchez-Flores A."/>
            <person name="Laclette J.P."/>
        </authorList>
    </citation>
    <scope>NUCLEOTIDE SEQUENCE [LARGE SCALE GENOMIC DNA]</scope>
    <source>
        <strain evidence="12">WFUcys</strain>
    </source>
</reference>
<evidence type="ECO:0000313" key="12">
    <source>
        <dbReference type="EMBL" id="KAL5109753.1"/>
    </source>
</evidence>
<comment type="similarity">
    <text evidence="2 9">Belongs to the Nup35 family.</text>
</comment>
<gene>
    <name evidence="12" type="ORF">TcWFU_000924</name>
</gene>
<dbReference type="CDD" id="cd12441">
    <property type="entry name" value="RRM_Nup53_like"/>
    <property type="match status" value="1"/>
</dbReference>
<evidence type="ECO:0000256" key="2">
    <source>
        <dbReference type="ARBA" id="ARBA00009454"/>
    </source>
</evidence>
<feature type="region of interest" description="Disordered" evidence="10">
    <location>
        <begin position="1"/>
        <end position="66"/>
    </location>
</feature>
<feature type="compositionally biased region" description="Polar residues" evidence="10">
    <location>
        <begin position="1"/>
        <end position="10"/>
    </location>
</feature>
<dbReference type="PROSITE" id="PS51472">
    <property type="entry name" value="RRM_NUP35"/>
    <property type="match status" value="1"/>
</dbReference>
<keyword evidence="3 9" id="KW-0813">Transport</keyword>
<keyword evidence="13" id="KW-1185">Reference proteome</keyword>
<evidence type="ECO:0000313" key="13">
    <source>
        <dbReference type="Proteomes" id="UP001651158"/>
    </source>
</evidence>
<organism evidence="12 13">
    <name type="scientific">Taenia crassiceps</name>
    <dbReference type="NCBI Taxonomy" id="6207"/>
    <lineage>
        <taxon>Eukaryota</taxon>
        <taxon>Metazoa</taxon>
        <taxon>Spiralia</taxon>
        <taxon>Lophotrochozoa</taxon>
        <taxon>Platyhelminthes</taxon>
        <taxon>Cestoda</taxon>
        <taxon>Eucestoda</taxon>
        <taxon>Cyclophyllidea</taxon>
        <taxon>Taeniidae</taxon>
        <taxon>Taenia</taxon>
    </lineage>
</organism>
<proteinExistence type="inferred from homology"/>
<comment type="subcellular location">
    <subcellularLocation>
        <location evidence="1 9">Nucleus</location>
        <location evidence="1 9">Nuclear pore complex</location>
    </subcellularLocation>
</comment>
<name>A0ABR4QJJ7_9CEST</name>